<comment type="caution">
    <text evidence="2">The sequence shown here is derived from an EMBL/GenBank/DDBJ whole genome shotgun (WGS) entry which is preliminary data.</text>
</comment>
<dbReference type="EMBL" id="JAWZYT010000226">
    <property type="protein sequence ID" value="KAK4326307.1"/>
    <property type="molecule type" value="Genomic_DNA"/>
</dbReference>
<feature type="compositionally biased region" description="Basic residues" evidence="1">
    <location>
        <begin position="118"/>
        <end position="127"/>
    </location>
</feature>
<reference evidence="2" key="1">
    <citation type="submission" date="2023-11" db="EMBL/GenBank/DDBJ databases">
        <title>Genome assemblies of two species of porcelain crab, Petrolisthes cinctipes and Petrolisthes manimaculis (Anomura: Porcellanidae).</title>
        <authorList>
            <person name="Angst P."/>
        </authorList>
    </citation>
    <scope>NUCLEOTIDE SEQUENCE</scope>
    <source>
        <strain evidence="2">PB745_02</strain>
        <tissue evidence="2">Gill</tissue>
    </source>
</reference>
<name>A0AAE1QJH9_9EUCA</name>
<protein>
    <recommendedName>
        <fullName evidence="4">CCHC-type domain-containing protein</fullName>
    </recommendedName>
</protein>
<evidence type="ECO:0000256" key="1">
    <source>
        <dbReference type="SAM" id="MobiDB-lite"/>
    </source>
</evidence>
<sequence length="250" mass="27183">MVILMGVCDEELVQKLLSLDTTLSLQDIVNTCHTSEATRSATSAIRPPSSQINAHDKSKCSAADKTCGHRGRLTRSPACPATNVQCHKCKRVGHFDRCCRFKKPAPQDRDTTSYSKSSHQKTKHCRRVGSPQKTPTLTTVNLIYGGTTTQLDMLPDTGSDITVIGRRHLNMLQIPSSSLRFPPPTFTADGSSMAPALGTCQALLSIGSRSCTATIYVHEDVQTPLFSYGHCQELAIISTVPKTYRTGEAC</sequence>
<evidence type="ECO:0000313" key="3">
    <source>
        <dbReference type="Proteomes" id="UP001292094"/>
    </source>
</evidence>
<keyword evidence="3" id="KW-1185">Reference proteome</keyword>
<dbReference type="SUPFAM" id="SSF50630">
    <property type="entry name" value="Acid proteases"/>
    <property type="match status" value="1"/>
</dbReference>
<dbReference type="Proteomes" id="UP001292094">
    <property type="component" value="Unassembled WGS sequence"/>
</dbReference>
<dbReference type="InterPro" id="IPR021109">
    <property type="entry name" value="Peptidase_aspartic_dom_sf"/>
</dbReference>
<evidence type="ECO:0008006" key="4">
    <source>
        <dbReference type="Google" id="ProtNLM"/>
    </source>
</evidence>
<gene>
    <name evidence="2" type="ORF">Pmani_003171</name>
</gene>
<proteinExistence type="predicted"/>
<dbReference type="AlphaFoldDB" id="A0AAE1QJH9"/>
<organism evidence="2 3">
    <name type="scientific">Petrolisthes manimaculis</name>
    <dbReference type="NCBI Taxonomy" id="1843537"/>
    <lineage>
        <taxon>Eukaryota</taxon>
        <taxon>Metazoa</taxon>
        <taxon>Ecdysozoa</taxon>
        <taxon>Arthropoda</taxon>
        <taxon>Crustacea</taxon>
        <taxon>Multicrustacea</taxon>
        <taxon>Malacostraca</taxon>
        <taxon>Eumalacostraca</taxon>
        <taxon>Eucarida</taxon>
        <taxon>Decapoda</taxon>
        <taxon>Pleocyemata</taxon>
        <taxon>Anomura</taxon>
        <taxon>Galatheoidea</taxon>
        <taxon>Porcellanidae</taxon>
        <taxon>Petrolisthes</taxon>
    </lineage>
</organism>
<evidence type="ECO:0000313" key="2">
    <source>
        <dbReference type="EMBL" id="KAK4326307.1"/>
    </source>
</evidence>
<feature type="region of interest" description="Disordered" evidence="1">
    <location>
        <begin position="105"/>
        <end position="131"/>
    </location>
</feature>
<accession>A0AAE1QJH9</accession>